<keyword evidence="3" id="KW-0804">Transcription</keyword>
<dbReference type="OrthoDB" id="3291296at2"/>
<keyword evidence="7" id="KW-1185">Reference proteome</keyword>
<evidence type="ECO:0000256" key="1">
    <source>
        <dbReference type="ARBA" id="ARBA00023015"/>
    </source>
</evidence>
<protein>
    <submittedName>
        <fullName evidence="6">TetR/AcrR family transcriptional regulator</fullName>
    </submittedName>
</protein>
<evidence type="ECO:0000256" key="4">
    <source>
        <dbReference type="PROSITE-ProRule" id="PRU00335"/>
    </source>
</evidence>
<dbReference type="GO" id="GO:0003677">
    <property type="term" value="F:DNA binding"/>
    <property type="evidence" value="ECO:0007669"/>
    <property type="project" value="UniProtKB-UniRule"/>
</dbReference>
<name>A0A4R4ZAJ6_9PSEU</name>
<proteinExistence type="predicted"/>
<dbReference type="GO" id="GO:0045892">
    <property type="term" value="P:negative regulation of DNA-templated transcription"/>
    <property type="evidence" value="ECO:0007669"/>
    <property type="project" value="InterPro"/>
</dbReference>
<organism evidence="6 7">
    <name type="scientific">Saccharopolyspora elongata</name>
    <dbReference type="NCBI Taxonomy" id="2530387"/>
    <lineage>
        <taxon>Bacteria</taxon>
        <taxon>Bacillati</taxon>
        <taxon>Actinomycetota</taxon>
        <taxon>Actinomycetes</taxon>
        <taxon>Pseudonocardiales</taxon>
        <taxon>Pseudonocardiaceae</taxon>
        <taxon>Saccharopolyspora</taxon>
    </lineage>
</organism>
<dbReference type="InterPro" id="IPR036271">
    <property type="entry name" value="Tet_transcr_reg_TetR-rel_C_sf"/>
</dbReference>
<feature type="DNA-binding region" description="H-T-H motif" evidence="4">
    <location>
        <begin position="13"/>
        <end position="32"/>
    </location>
</feature>
<dbReference type="AlphaFoldDB" id="A0A4R4ZAJ6"/>
<keyword evidence="2 4" id="KW-0238">DNA-binding</keyword>
<dbReference type="PROSITE" id="PS50977">
    <property type="entry name" value="HTH_TETR_2"/>
    <property type="match status" value="1"/>
</dbReference>
<dbReference type="Proteomes" id="UP000294947">
    <property type="component" value="Unassembled WGS sequence"/>
</dbReference>
<evidence type="ECO:0000313" key="6">
    <source>
        <dbReference type="EMBL" id="TDD55265.1"/>
    </source>
</evidence>
<comment type="caution">
    <text evidence="6">The sequence shown here is derived from an EMBL/GenBank/DDBJ whole genome shotgun (WGS) entry which is preliminary data.</text>
</comment>
<feature type="domain" description="HTH tetR-type" evidence="5">
    <location>
        <begin position="1"/>
        <end position="50"/>
    </location>
</feature>
<evidence type="ECO:0000256" key="2">
    <source>
        <dbReference type="ARBA" id="ARBA00023125"/>
    </source>
</evidence>
<dbReference type="SUPFAM" id="SSF46689">
    <property type="entry name" value="Homeodomain-like"/>
    <property type="match status" value="1"/>
</dbReference>
<evidence type="ECO:0000313" key="7">
    <source>
        <dbReference type="Proteomes" id="UP000294947"/>
    </source>
</evidence>
<dbReference type="InterPro" id="IPR001647">
    <property type="entry name" value="HTH_TetR"/>
</dbReference>
<gene>
    <name evidence="6" type="ORF">E1288_05235</name>
</gene>
<sequence>MALELVDESGDFTLPELARRLGVQTGSLYHHVDGRAGVIELLREQISDRMDPVPLETHPWDVAMEAFFRSYRAVFAAHPRVVPLLATATIRSPEVIAAYDKIAAKLADSGIPVGRTMEILTAMENFIIGSALDLAAPEVMWEIPEGVEAPNLAAALAAQETSTDRAERAFEVGMATLLDAARAEAAASR</sequence>
<dbReference type="Gene3D" id="1.10.357.10">
    <property type="entry name" value="Tetracycline Repressor, domain 2"/>
    <property type="match status" value="1"/>
</dbReference>
<reference evidence="6 7" key="1">
    <citation type="submission" date="2019-03" db="EMBL/GenBank/DDBJ databases">
        <title>Draft genome sequences of novel Actinobacteria.</title>
        <authorList>
            <person name="Sahin N."/>
            <person name="Ay H."/>
            <person name="Saygin H."/>
        </authorList>
    </citation>
    <scope>NUCLEOTIDE SEQUENCE [LARGE SCALE GENOMIC DNA]</scope>
    <source>
        <strain evidence="6 7">7K502</strain>
    </source>
</reference>
<dbReference type="InterPro" id="IPR004111">
    <property type="entry name" value="Repressor_TetR_C"/>
</dbReference>
<accession>A0A4R4ZAJ6</accession>
<evidence type="ECO:0000259" key="5">
    <source>
        <dbReference type="PROSITE" id="PS50977"/>
    </source>
</evidence>
<evidence type="ECO:0000256" key="3">
    <source>
        <dbReference type="ARBA" id="ARBA00023163"/>
    </source>
</evidence>
<dbReference type="InterPro" id="IPR009057">
    <property type="entry name" value="Homeodomain-like_sf"/>
</dbReference>
<dbReference type="Pfam" id="PF02909">
    <property type="entry name" value="TetR_C_1"/>
    <property type="match status" value="1"/>
</dbReference>
<dbReference type="SUPFAM" id="SSF48498">
    <property type="entry name" value="Tetracyclin repressor-like, C-terminal domain"/>
    <property type="match status" value="1"/>
</dbReference>
<dbReference type="EMBL" id="SMKW01000004">
    <property type="protein sequence ID" value="TDD55265.1"/>
    <property type="molecule type" value="Genomic_DNA"/>
</dbReference>
<keyword evidence="1" id="KW-0805">Transcription regulation</keyword>